<organism evidence="1 2">
    <name type="scientific">Mucor circinelloides f. lusitanicus</name>
    <name type="common">Mucor racemosus var. lusitanicus</name>
    <dbReference type="NCBI Taxonomy" id="29924"/>
    <lineage>
        <taxon>Eukaryota</taxon>
        <taxon>Fungi</taxon>
        <taxon>Fungi incertae sedis</taxon>
        <taxon>Mucoromycota</taxon>
        <taxon>Mucoromycotina</taxon>
        <taxon>Mucoromycetes</taxon>
        <taxon>Mucorales</taxon>
        <taxon>Mucorineae</taxon>
        <taxon>Mucoraceae</taxon>
        <taxon>Mucor</taxon>
    </lineage>
</organism>
<name>A0A8H4B6C7_MUCCL</name>
<sequence>MPKVMRDMLSKLVSYSPSLKRKLFISGYYNGEKPLKMVLLDTPVGYVTRYDALKFVRYPQNHNELFRQLSAVLQTIVAGRMLMENTDIMLTSDDTDISIGRCQEEHMIPSFVPNGSNSKRQRRS</sequence>
<dbReference type="AlphaFoldDB" id="A0A8H4B6C7"/>
<reference evidence="1 2" key="1">
    <citation type="submission" date="2019-09" db="EMBL/GenBank/DDBJ databases">
        <authorList>
            <consortium name="DOE Joint Genome Institute"/>
            <person name="Mondo S.J."/>
            <person name="Navarro-Mendoza M.I."/>
            <person name="Perez-Arques C."/>
            <person name="Panchal S."/>
            <person name="Nicolas F.E."/>
            <person name="Ganguly P."/>
            <person name="Pangilinan J."/>
            <person name="Grigoriev I."/>
            <person name="Heitman J."/>
            <person name="Sanya K."/>
            <person name="Garre V."/>
        </authorList>
    </citation>
    <scope>NUCLEOTIDE SEQUENCE [LARGE SCALE GENOMIC DNA]</scope>
    <source>
        <strain evidence="1 2">MU402</strain>
    </source>
</reference>
<evidence type="ECO:0000313" key="1">
    <source>
        <dbReference type="EMBL" id="KAF1796229.1"/>
    </source>
</evidence>
<proteinExistence type="predicted"/>
<accession>A0A8H4B6C7</accession>
<gene>
    <name evidence="1" type="ORF">FB192DRAFT_1293138</name>
</gene>
<protein>
    <submittedName>
        <fullName evidence="1">Uncharacterized protein</fullName>
    </submittedName>
</protein>
<dbReference type="EMBL" id="JAAECE010000013">
    <property type="protein sequence ID" value="KAF1796229.1"/>
    <property type="molecule type" value="Genomic_DNA"/>
</dbReference>
<evidence type="ECO:0000313" key="2">
    <source>
        <dbReference type="Proteomes" id="UP000469890"/>
    </source>
</evidence>
<dbReference type="Proteomes" id="UP000469890">
    <property type="component" value="Unassembled WGS sequence"/>
</dbReference>
<comment type="caution">
    <text evidence="1">The sequence shown here is derived from an EMBL/GenBank/DDBJ whole genome shotgun (WGS) entry which is preliminary data.</text>
</comment>